<dbReference type="OrthoDB" id="3349377at2759"/>
<reference evidence="2 3" key="1">
    <citation type="journal article" date="2016" name="Mol. Biol. Evol.">
        <title>Comparative Genomics of Early-Diverging Mushroom-Forming Fungi Provides Insights into the Origins of Lignocellulose Decay Capabilities.</title>
        <authorList>
            <person name="Nagy L.G."/>
            <person name="Riley R."/>
            <person name="Tritt A."/>
            <person name="Adam C."/>
            <person name="Daum C."/>
            <person name="Floudas D."/>
            <person name="Sun H."/>
            <person name="Yadav J.S."/>
            <person name="Pangilinan J."/>
            <person name="Larsson K.H."/>
            <person name="Matsuura K."/>
            <person name="Barry K."/>
            <person name="Labutti K."/>
            <person name="Kuo R."/>
            <person name="Ohm R.A."/>
            <person name="Bhattacharya S.S."/>
            <person name="Shirouzu T."/>
            <person name="Yoshinaga Y."/>
            <person name="Martin F.M."/>
            <person name="Grigoriev I.V."/>
            <person name="Hibbett D.S."/>
        </authorList>
    </citation>
    <scope>NUCLEOTIDE SEQUENCE [LARGE SCALE GENOMIC DNA]</scope>
    <source>
        <strain evidence="2 3">HHB14362 ss-1</strain>
    </source>
</reference>
<feature type="transmembrane region" description="Helical" evidence="1">
    <location>
        <begin position="6"/>
        <end position="28"/>
    </location>
</feature>
<sequence length="245" mass="27234">MRFYAFDTVSIASWLASALLGVRIWALYGCSRKILVLVCFLYLVETAVGIITASITLASERATPRTSGFPVQGCFLTLTPPRRNGLVIVGWTCHVGVNAIFFGLTMCKFMRTVGAQGFSVLEARTVAPLFHLFLYDGAFYFLIIFASSLYNLVIMLALWNRPTVIVGEAVLAATYAVTSSRLMLHLLKSVGQHNTEEWSVLELEDRPPRPVLVLNTTIVRLSDYDRDDLEIRDSAISMGDNRTLV</sequence>
<gene>
    <name evidence="2" type="ORF">NEOLEDRAFT_545077</name>
</gene>
<keyword evidence="1" id="KW-0812">Transmembrane</keyword>
<proteinExistence type="predicted"/>
<dbReference type="InParanoid" id="A0A165R7X2"/>
<dbReference type="AlphaFoldDB" id="A0A165R7X2"/>
<feature type="transmembrane region" description="Helical" evidence="1">
    <location>
        <begin position="35"/>
        <end position="58"/>
    </location>
</feature>
<protein>
    <submittedName>
        <fullName evidence="2">Uncharacterized protein</fullName>
    </submittedName>
</protein>
<dbReference type="Proteomes" id="UP000076761">
    <property type="component" value="Unassembled WGS sequence"/>
</dbReference>
<feature type="transmembrane region" description="Helical" evidence="1">
    <location>
        <begin position="85"/>
        <end position="104"/>
    </location>
</feature>
<keyword evidence="1" id="KW-1133">Transmembrane helix</keyword>
<accession>A0A165R7X2</accession>
<keyword evidence="1" id="KW-0472">Membrane</keyword>
<evidence type="ECO:0000256" key="1">
    <source>
        <dbReference type="SAM" id="Phobius"/>
    </source>
</evidence>
<organism evidence="2 3">
    <name type="scientific">Neolentinus lepideus HHB14362 ss-1</name>
    <dbReference type="NCBI Taxonomy" id="1314782"/>
    <lineage>
        <taxon>Eukaryota</taxon>
        <taxon>Fungi</taxon>
        <taxon>Dikarya</taxon>
        <taxon>Basidiomycota</taxon>
        <taxon>Agaricomycotina</taxon>
        <taxon>Agaricomycetes</taxon>
        <taxon>Gloeophyllales</taxon>
        <taxon>Gloeophyllaceae</taxon>
        <taxon>Neolentinus</taxon>
    </lineage>
</organism>
<feature type="transmembrane region" description="Helical" evidence="1">
    <location>
        <begin position="138"/>
        <end position="159"/>
    </location>
</feature>
<name>A0A165R7X2_9AGAM</name>
<keyword evidence="3" id="KW-1185">Reference proteome</keyword>
<evidence type="ECO:0000313" key="2">
    <source>
        <dbReference type="EMBL" id="KZT23434.1"/>
    </source>
</evidence>
<evidence type="ECO:0000313" key="3">
    <source>
        <dbReference type="Proteomes" id="UP000076761"/>
    </source>
</evidence>
<dbReference type="EMBL" id="KV425585">
    <property type="protein sequence ID" value="KZT23434.1"/>
    <property type="molecule type" value="Genomic_DNA"/>
</dbReference>